<organism evidence="6 7">
    <name type="scientific">Desulfuromonas thiophila</name>
    <dbReference type="NCBI Taxonomy" id="57664"/>
    <lineage>
        <taxon>Bacteria</taxon>
        <taxon>Pseudomonadati</taxon>
        <taxon>Thermodesulfobacteriota</taxon>
        <taxon>Desulfuromonadia</taxon>
        <taxon>Desulfuromonadales</taxon>
        <taxon>Desulfuromonadaceae</taxon>
        <taxon>Desulfuromonas</taxon>
    </lineage>
</organism>
<dbReference type="PROSITE" id="PS01081">
    <property type="entry name" value="HTH_TETR_1"/>
    <property type="match status" value="1"/>
</dbReference>
<dbReference type="GO" id="GO:0000976">
    <property type="term" value="F:transcription cis-regulatory region binding"/>
    <property type="evidence" value="ECO:0007669"/>
    <property type="project" value="TreeGrafter"/>
</dbReference>
<dbReference type="OrthoDB" id="270177at2"/>
<evidence type="ECO:0000256" key="3">
    <source>
        <dbReference type="ARBA" id="ARBA00023163"/>
    </source>
</evidence>
<dbReference type="GO" id="GO:0003700">
    <property type="term" value="F:DNA-binding transcription factor activity"/>
    <property type="evidence" value="ECO:0007669"/>
    <property type="project" value="TreeGrafter"/>
</dbReference>
<dbReference type="InterPro" id="IPR036271">
    <property type="entry name" value="Tet_transcr_reg_TetR-rel_C_sf"/>
</dbReference>
<protein>
    <submittedName>
        <fullName evidence="6">Transcriptional regulator, TetR family</fullName>
    </submittedName>
</protein>
<name>A0A1G6YGL8_9BACT</name>
<evidence type="ECO:0000259" key="5">
    <source>
        <dbReference type="PROSITE" id="PS50977"/>
    </source>
</evidence>
<dbReference type="PRINTS" id="PR00455">
    <property type="entry name" value="HTHTETR"/>
</dbReference>
<dbReference type="InterPro" id="IPR050109">
    <property type="entry name" value="HTH-type_TetR-like_transc_reg"/>
</dbReference>
<dbReference type="STRING" id="57664.SAMN05661003_10220"/>
<evidence type="ECO:0000256" key="2">
    <source>
        <dbReference type="ARBA" id="ARBA00023125"/>
    </source>
</evidence>
<feature type="DNA-binding region" description="H-T-H motif" evidence="4">
    <location>
        <begin position="25"/>
        <end position="44"/>
    </location>
</feature>
<dbReference type="Pfam" id="PF00440">
    <property type="entry name" value="TetR_N"/>
    <property type="match status" value="1"/>
</dbReference>
<dbReference type="AlphaFoldDB" id="A0A1G6YGL8"/>
<dbReference type="PANTHER" id="PTHR30055:SF234">
    <property type="entry name" value="HTH-TYPE TRANSCRIPTIONAL REGULATOR BETI"/>
    <property type="match status" value="1"/>
</dbReference>
<reference evidence="7" key="1">
    <citation type="submission" date="2016-10" db="EMBL/GenBank/DDBJ databases">
        <authorList>
            <person name="Varghese N."/>
            <person name="Submissions S."/>
        </authorList>
    </citation>
    <scope>NUCLEOTIDE SEQUENCE [LARGE SCALE GENOMIC DNA]</scope>
    <source>
        <strain evidence="7">DSM 8987</strain>
    </source>
</reference>
<keyword evidence="2 4" id="KW-0238">DNA-binding</keyword>
<dbReference type="PANTHER" id="PTHR30055">
    <property type="entry name" value="HTH-TYPE TRANSCRIPTIONAL REGULATOR RUTR"/>
    <property type="match status" value="1"/>
</dbReference>
<dbReference type="EMBL" id="FNAQ01000002">
    <property type="protein sequence ID" value="SDD88857.1"/>
    <property type="molecule type" value="Genomic_DNA"/>
</dbReference>
<dbReference type="InterPro" id="IPR001647">
    <property type="entry name" value="HTH_TetR"/>
</dbReference>
<dbReference type="RefSeq" id="WP_092075904.1">
    <property type="nucleotide sequence ID" value="NZ_FNAQ01000002.1"/>
</dbReference>
<accession>A0A1G6YGL8</accession>
<keyword evidence="1" id="KW-0805">Transcription regulation</keyword>
<sequence>MTPKRDRIITAAITLFAEKGFRNTSTAEIASQAGVAQGTLFYHFKNKEGILTEVLRELLDATRQGYDRIDSRRLSGYACVERLLRSEQTLVEREQLRVRVLIRDMTDEVLVPGTCGHGLIRDFLGYKISLLIRFLQQGMADGSVRPLDAEKTAWFIDAAFYGILRIRLLKDLPIPPLAEHAIDLCLSALRPPCAPPPAS</sequence>
<evidence type="ECO:0000313" key="7">
    <source>
        <dbReference type="Proteomes" id="UP000243205"/>
    </source>
</evidence>
<dbReference type="InterPro" id="IPR009057">
    <property type="entry name" value="Homeodomain-like_sf"/>
</dbReference>
<dbReference type="Gene3D" id="1.10.357.10">
    <property type="entry name" value="Tetracycline Repressor, domain 2"/>
    <property type="match status" value="1"/>
</dbReference>
<keyword evidence="3" id="KW-0804">Transcription</keyword>
<feature type="domain" description="HTH tetR-type" evidence="5">
    <location>
        <begin position="2"/>
        <end position="62"/>
    </location>
</feature>
<dbReference type="SUPFAM" id="SSF48498">
    <property type="entry name" value="Tetracyclin repressor-like, C-terminal domain"/>
    <property type="match status" value="1"/>
</dbReference>
<dbReference type="InterPro" id="IPR023772">
    <property type="entry name" value="DNA-bd_HTH_TetR-type_CS"/>
</dbReference>
<gene>
    <name evidence="6" type="ORF">SAMN05661003_10220</name>
</gene>
<keyword evidence="7" id="KW-1185">Reference proteome</keyword>
<dbReference type="Gene3D" id="1.10.10.60">
    <property type="entry name" value="Homeodomain-like"/>
    <property type="match status" value="1"/>
</dbReference>
<evidence type="ECO:0000313" key="6">
    <source>
        <dbReference type="EMBL" id="SDD88857.1"/>
    </source>
</evidence>
<dbReference type="Proteomes" id="UP000243205">
    <property type="component" value="Unassembled WGS sequence"/>
</dbReference>
<evidence type="ECO:0000256" key="4">
    <source>
        <dbReference type="PROSITE-ProRule" id="PRU00335"/>
    </source>
</evidence>
<dbReference type="SUPFAM" id="SSF46689">
    <property type="entry name" value="Homeodomain-like"/>
    <property type="match status" value="1"/>
</dbReference>
<dbReference type="PROSITE" id="PS50977">
    <property type="entry name" value="HTH_TETR_2"/>
    <property type="match status" value="1"/>
</dbReference>
<proteinExistence type="predicted"/>
<evidence type="ECO:0000256" key="1">
    <source>
        <dbReference type="ARBA" id="ARBA00023015"/>
    </source>
</evidence>